<sequence length="401" mass="43334">MLTKLTRKYGVRKIIGQAIFNRATLLLSAVECSMRGSQTMKILITGNMGYVGPSVIKQIRGSYPDATIDGFDTGYFSHCLTSIDNFPEKILNRQIFGDVRSIKHRDIEGYDAVVMLAAISNDPMGARFAKVTGQINQDAATAIAITASDVGVRNLVFASSCSVYGLASGEPRREHDPVNPLTAYAASKIGTERALAAIQSDMTITSLRFATACGMSDRLRLDLALNDFVAGALSDGQISILSDGTPWRPLIDVADMARAIEWGVTRTADNGGRNLVVNAGHVSGNYQVRDLAEAVARAVPGCTVSINKNAPADSRSYKVDFSLFAELAPNYLPRMGIGDSINALVTGLQALGFTDRHYRQSSHFIRLETLKNLMNQGQLSETLNWSVEGDLNQVYSRGLAA</sequence>
<dbReference type="Pfam" id="PF01370">
    <property type="entry name" value="Epimerase"/>
    <property type="match status" value="1"/>
</dbReference>
<dbReference type="InterPro" id="IPR036291">
    <property type="entry name" value="NAD(P)-bd_dom_sf"/>
</dbReference>
<proteinExistence type="predicted"/>
<dbReference type="PANTHER" id="PTHR43245:SF23">
    <property type="entry name" value="NAD(P)-BINDING DOMAIN-CONTAINING PROTEIN"/>
    <property type="match status" value="1"/>
</dbReference>
<name>A0A2T5TY69_9SPHN</name>
<dbReference type="CDD" id="cd08946">
    <property type="entry name" value="SDR_e"/>
    <property type="match status" value="1"/>
</dbReference>
<evidence type="ECO:0000259" key="1">
    <source>
        <dbReference type="Pfam" id="PF01370"/>
    </source>
</evidence>
<dbReference type="Gene3D" id="3.40.50.720">
    <property type="entry name" value="NAD(P)-binding Rossmann-like Domain"/>
    <property type="match status" value="1"/>
</dbReference>
<gene>
    <name evidence="2" type="ORF">C8J25_11142</name>
</gene>
<reference evidence="2 3" key="1">
    <citation type="submission" date="2018-04" db="EMBL/GenBank/DDBJ databases">
        <title>Genomic Encyclopedia of Type Strains, Phase III (KMG-III): the genomes of soil and plant-associated and newly described type strains.</title>
        <authorList>
            <person name="Whitman W."/>
        </authorList>
    </citation>
    <scope>NUCLEOTIDE SEQUENCE [LARGE SCALE GENOMIC DNA]</scope>
    <source>
        <strain evidence="2 3">MA-olki</strain>
    </source>
</reference>
<dbReference type="AlphaFoldDB" id="A0A2T5TY69"/>
<accession>A0A2T5TY69</accession>
<feature type="domain" description="NAD-dependent epimerase/dehydratase" evidence="1">
    <location>
        <begin position="42"/>
        <end position="279"/>
    </location>
</feature>
<evidence type="ECO:0000313" key="3">
    <source>
        <dbReference type="Proteomes" id="UP000244013"/>
    </source>
</evidence>
<dbReference type="Proteomes" id="UP000244013">
    <property type="component" value="Unassembled WGS sequence"/>
</dbReference>
<dbReference type="PANTHER" id="PTHR43245">
    <property type="entry name" value="BIFUNCTIONAL POLYMYXIN RESISTANCE PROTEIN ARNA"/>
    <property type="match status" value="1"/>
</dbReference>
<protein>
    <submittedName>
        <fullName evidence="2">UDP-glucose 4-epimerase</fullName>
    </submittedName>
</protein>
<dbReference type="SUPFAM" id="SSF51735">
    <property type="entry name" value="NAD(P)-binding Rossmann-fold domains"/>
    <property type="match status" value="1"/>
</dbReference>
<comment type="caution">
    <text evidence="2">The sequence shown here is derived from an EMBL/GenBank/DDBJ whole genome shotgun (WGS) entry which is preliminary data.</text>
</comment>
<dbReference type="InterPro" id="IPR050177">
    <property type="entry name" value="Lipid_A_modif_metabolic_enz"/>
</dbReference>
<organism evidence="2 3">
    <name type="scientific">Sphingomonas faeni</name>
    <dbReference type="NCBI Taxonomy" id="185950"/>
    <lineage>
        <taxon>Bacteria</taxon>
        <taxon>Pseudomonadati</taxon>
        <taxon>Pseudomonadota</taxon>
        <taxon>Alphaproteobacteria</taxon>
        <taxon>Sphingomonadales</taxon>
        <taxon>Sphingomonadaceae</taxon>
        <taxon>Sphingomonas</taxon>
    </lineage>
</organism>
<dbReference type="InterPro" id="IPR001509">
    <property type="entry name" value="Epimerase_deHydtase"/>
</dbReference>
<evidence type="ECO:0000313" key="2">
    <source>
        <dbReference type="EMBL" id="PTW44206.1"/>
    </source>
</evidence>
<dbReference type="EMBL" id="QAYE01000011">
    <property type="protein sequence ID" value="PTW44206.1"/>
    <property type="molecule type" value="Genomic_DNA"/>
</dbReference>